<proteinExistence type="inferred from homology"/>
<dbReference type="PROSITE" id="PS51257">
    <property type="entry name" value="PROKAR_LIPOPROTEIN"/>
    <property type="match status" value="1"/>
</dbReference>
<dbReference type="EMBL" id="CP061799">
    <property type="protein sequence ID" value="QTA79160.1"/>
    <property type="molecule type" value="Genomic_DNA"/>
</dbReference>
<dbReference type="SMART" id="SM00769">
    <property type="entry name" value="WHy"/>
    <property type="match status" value="2"/>
</dbReference>
<protein>
    <submittedName>
        <fullName evidence="3">WHy domain-containing protein</fullName>
    </submittedName>
</protein>
<dbReference type="PANTHER" id="PTHR31459">
    <property type="match status" value="1"/>
</dbReference>
<reference evidence="3" key="1">
    <citation type="journal article" date="2021" name="Microb. Physiol.">
        <title>Proteogenomic Insights into the Physiology of Marine, Sulfate-Reducing, Filamentous Desulfonema limicola and Desulfonema magnum.</title>
        <authorList>
            <person name="Schnaars V."/>
            <person name="Wohlbrand L."/>
            <person name="Scheve S."/>
            <person name="Hinrichs C."/>
            <person name="Reinhardt R."/>
            <person name="Rabus R."/>
        </authorList>
    </citation>
    <scope>NUCLEOTIDE SEQUENCE</scope>
    <source>
        <strain evidence="3">5ac10</strain>
    </source>
</reference>
<dbReference type="PANTHER" id="PTHR31459:SF2">
    <property type="entry name" value="OS03G0843300 PROTEIN"/>
    <property type="match status" value="1"/>
</dbReference>
<dbReference type="GO" id="GO:0009269">
    <property type="term" value="P:response to desiccation"/>
    <property type="evidence" value="ECO:0007669"/>
    <property type="project" value="InterPro"/>
</dbReference>
<dbReference type="Proteomes" id="UP000663720">
    <property type="component" value="Chromosome"/>
</dbReference>
<dbReference type="AlphaFoldDB" id="A0A975B5H4"/>
<evidence type="ECO:0000259" key="2">
    <source>
        <dbReference type="SMART" id="SM00769"/>
    </source>
</evidence>
<dbReference type="RefSeq" id="WP_207690938.1">
    <property type="nucleotide sequence ID" value="NZ_CP061799.1"/>
</dbReference>
<evidence type="ECO:0000313" key="3">
    <source>
        <dbReference type="EMBL" id="QTA79160.1"/>
    </source>
</evidence>
<gene>
    <name evidence="3" type="ORF">dnl_14140</name>
</gene>
<name>A0A975B5H4_9BACT</name>
<organism evidence="3 4">
    <name type="scientific">Desulfonema limicola</name>
    <dbReference type="NCBI Taxonomy" id="45656"/>
    <lineage>
        <taxon>Bacteria</taxon>
        <taxon>Pseudomonadati</taxon>
        <taxon>Thermodesulfobacteriota</taxon>
        <taxon>Desulfobacteria</taxon>
        <taxon>Desulfobacterales</taxon>
        <taxon>Desulfococcaceae</taxon>
        <taxon>Desulfonema</taxon>
    </lineage>
</organism>
<dbReference type="InterPro" id="IPR004864">
    <property type="entry name" value="LEA_2"/>
</dbReference>
<dbReference type="KEGG" id="dli:dnl_14140"/>
<dbReference type="InterPro" id="IPR045043">
    <property type="entry name" value="Lea14-like"/>
</dbReference>
<keyword evidence="4" id="KW-1185">Reference proteome</keyword>
<dbReference type="InterPro" id="IPR013990">
    <property type="entry name" value="WHy-dom"/>
</dbReference>
<evidence type="ECO:0000256" key="1">
    <source>
        <dbReference type="ARBA" id="ARBA00005960"/>
    </source>
</evidence>
<feature type="domain" description="Water stress and hypersensitive response" evidence="2">
    <location>
        <begin position="32"/>
        <end position="144"/>
    </location>
</feature>
<dbReference type="Gene3D" id="2.60.40.1820">
    <property type="match status" value="2"/>
</dbReference>
<feature type="domain" description="Water stress and hypersensitive response" evidence="2">
    <location>
        <begin position="153"/>
        <end position="270"/>
    </location>
</feature>
<comment type="similarity">
    <text evidence="1">Belongs to the LEA type 2 family.</text>
</comment>
<accession>A0A975B5H4</accession>
<dbReference type="Pfam" id="PF03168">
    <property type="entry name" value="LEA_2"/>
    <property type="match status" value="2"/>
</dbReference>
<sequence length="274" mass="30453">MYKKLIFSILITFAITICGCAALQQLIDKPEVKFQGMSLKNISLFEAVPVFKFIIINPNPMGISVHQVTYNLTINDLKFIKGVSDQQTRIKAASSGILELPISFNYMDVFKSASEFIGSDKAEYNLSGSIGIGPFSIPYENKGEFEVPDLPALALKSVKISSLSLKGASIVFDLELENNKDFAIDLSTLDYSIKLDGKDFIKGIQTNISPVRQNSRLNLEIPLELNFFELGTSVYKVFKDSSADYELSGSMKFNIPKIGTRDFPFLKKGKVSLR</sequence>
<evidence type="ECO:0000313" key="4">
    <source>
        <dbReference type="Proteomes" id="UP000663720"/>
    </source>
</evidence>
<dbReference type="SUPFAM" id="SSF117070">
    <property type="entry name" value="LEA14-like"/>
    <property type="match status" value="2"/>
</dbReference>